<dbReference type="InterPro" id="IPR011009">
    <property type="entry name" value="Kinase-like_dom_sf"/>
</dbReference>
<evidence type="ECO:0000313" key="26">
    <source>
        <dbReference type="Proteomes" id="UP001324115"/>
    </source>
</evidence>
<comment type="similarity">
    <text evidence="2">Belongs to the leguminous lectin family.</text>
</comment>
<reference evidence="25 26" key="1">
    <citation type="journal article" date="2023" name="G3 (Bethesda)">
        <title>A haplotype-resolved chromosome-scale genome for Quercus rubra L. provides insights into the genetics of adaptive traits for red oak species.</title>
        <authorList>
            <person name="Kapoor B."/>
            <person name="Jenkins J."/>
            <person name="Schmutz J."/>
            <person name="Zhebentyayeva T."/>
            <person name="Kuelheim C."/>
            <person name="Coggeshall M."/>
            <person name="Heim C."/>
            <person name="Lasky J.R."/>
            <person name="Leites L."/>
            <person name="Islam-Faridi N."/>
            <person name="Romero-Severson J."/>
            <person name="DeLeo V.L."/>
            <person name="Lucas S.M."/>
            <person name="Lazic D."/>
            <person name="Gailing O."/>
            <person name="Carlson J."/>
            <person name="Staton M."/>
        </authorList>
    </citation>
    <scope>NUCLEOTIDE SEQUENCE [LARGE SCALE GENOMIC DNA]</scope>
    <source>
        <strain evidence="25">Pseudo-F2</strain>
    </source>
</reference>
<dbReference type="EMBL" id="JAXUIC010000011">
    <property type="protein sequence ID" value="KAK4562306.1"/>
    <property type="molecule type" value="Genomic_DNA"/>
</dbReference>
<sequence>MIIYKLNIKHFLFPQLFILFSLFMITNFFPLLTPFTFTSAISFNFTSFSHANSNISYERAFPESQVIHLTNSMPTNHLVGRATYFKPMHLWDKTSGKLTDFTTHFSFVIDSWNQTTYSDGMAFFLAPNDSKIPMVGNNGLLLGLTTQGQVWDSTSNPFVAVEFDIWSNVEMDPIGEHVGIDINSMKSKANVSWLCNIREGKKNEAWISYNSSSYNLSVVFTGFKNNDAINQTLSYIVDLRNFLPEWVTFGFSAATGEDKFATHNIYSWDFNSSLELDNHIISPEGPNPALSSKKRNTTRLAVAFSVGGFISVGGLAIIPFALWKKNRRHKEDDHALDEEFKKGTGPRRFLYNELAHATNDFNDKEKLGQGGFGGVYRGFLRDLDSIVAIKRVSEGSRQGIKEYVSEVKIISQLRHKNLVQLIGWCHERSKGQLLLVYDFMPNGSLDSHLYRKDALLIWDVRYKIVQDLASALLYLHEGWEQCVLHRDIKSSNIMLDSNFNAKLGDFGLARLVDHDKASQITDLAGTKGYIDPGCVTTRRASKESDVYSFGIVALELACGRKPVDHNATEDQIVMLDWVKVLYEKGEVHKAVDERLGGCFDEQQMKCLLIVGLWCAHSERDRRPSIRESIQVLNFEASLPILQLDSPGCHTPAVNEATSFLSTSNGATDSKG</sequence>
<dbReference type="FunFam" id="3.30.200.20:FF:000168">
    <property type="entry name" value="L-type lectin-domain containing receptor kinase IX.1"/>
    <property type="match status" value="1"/>
</dbReference>
<dbReference type="InterPro" id="IPR000719">
    <property type="entry name" value="Prot_kinase_dom"/>
</dbReference>
<keyword evidence="12" id="KW-0418">Kinase</keyword>
<dbReference type="InterPro" id="IPR050528">
    <property type="entry name" value="L-type_Lectin-RKs"/>
</dbReference>
<dbReference type="GO" id="GO:0005524">
    <property type="term" value="F:ATP binding"/>
    <property type="evidence" value="ECO:0007669"/>
    <property type="project" value="UniProtKB-UniRule"/>
</dbReference>
<evidence type="ECO:0000256" key="10">
    <source>
        <dbReference type="ARBA" id="ARBA00022734"/>
    </source>
</evidence>
<evidence type="ECO:0000256" key="4">
    <source>
        <dbReference type="ARBA" id="ARBA00010217"/>
    </source>
</evidence>
<dbReference type="PANTHER" id="PTHR27007">
    <property type="match status" value="1"/>
</dbReference>
<comment type="similarity">
    <text evidence="3">In the N-terminal section; belongs to the leguminous lectin family.</text>
</comment>
<feature type="domain" description="Protein kinase" evidence="24">
    <location>
        <begin position="361"/>
        <end position="641"/>
    </location>
</feature>
<evidence type="ECO:0000256" key="16">
    <source>
        <dbReference type="ARBA" id="ARBA00023136"/>
    </source>
</evidence>
<dbReference type="GO" id="GO:0005886">
    <property type="term" value="C:plasma membrane"/>
    <property type="evidence" value="ECO:0007669"/>
    <property type="project" value="UniProtKB-SubCell"/>
</dbReference>
<evidence type="ECO:0000256" key="23">
    <source>
        <dbReference type="SAM" id="Phobius"/>
    </source>
</evidence>
<keyword evidence="17" id="KW-0675">Receptor</keyword>
<dbReference type="InterPro" id="IPR001220">
    <property type="entry name" value="Legume_lectin_dom"/>
</dbReference>
<evidence type="ECO:0000256" key="5">
    <source>
        <dbReference type="ARBA" id="ARBA00022475"/>
    </source>
</evidence>
<dbReference type="InterPro" id="IPR000985">
    <property type="entry name" value="Lectin_LegA_CS"/>
</dbReference>
<protein>
    <recommendedName>
        <fullName evidence="24">Protein kinase domain-containing protein</fullName>
    </recommendedName>
</protein>
<dbReference type="PROSITE" id="PS00107">
    <property type="entry name" value="PROTEIN_KINASE_ATP"/>
    <property type="match status" value="1"/>
</dbReference>
<evidence type="ECO:0000313" key="25">
    <source>
        <dbReference type="EMBL" id="KAK4562306.1"/>
    </source>
</evidence>
<dbReference type="AlphaFoldDB" id="A0AAN7E348"/>
<keyword evidence="5" id="KW-1003">Cell membrane</keyword>
<dbReference type="PROSITE" id="PS00108">
    <property type="entry name" value="PROTEIN_KINASE_ST"/>
    <property type="match status" value="1"/>
</dbReference>
<dbReference type="GO" id="GO:0004674">
    <property type="term" value="F:protein serine/threonine kinase activity"/>
    <property type="evidence" value="ECO:0007669"/>
    <property type="project" value="UniProtKB-KW"/>
</dbReference>
<evidence type="ECO:0000259" key="24">
    <source>
        <dbReference type="PROSITE" id="PS50011"/>
    </source>
</evidence>
<comment type="subunit">
    <text evidence="21">Interacts with ABCG40.</text>
</comment>
<evidence type="ECO:0000256" key="17">
    <source>
        <dbReference type="ARBA" id="ARBA00023170"/>
    </source>
</evidence>
<evidence type="ECO:0000256" key="6">
    <source>
        <dbReference type="ARBA" id="ARBA00022527"/>
    </source>
</evidence>
<evidence type="ECO:0000256" key="13">
    <source>
        <dbReference type="ARBA" id="ARBA00022821"/>
    </source>
</evidence>
<keyword evidence="13" id="KW-0611">Plant defense</keyword>
<evidence type="ECO:0000256" key="3">
    <source>
        <dbReference type="ARBA" id="ARBA00008536"/>
    </source>
</evidence>
<keyword evidence="26" id="KW-1185">Reference proteome</keyword>
<name>A0AAN7E348_QUERU</name>
<keyword evidence="6" id="KW-0723">Serine/threonine-protein kinase</keyword>
<comment type="similarity">
    <text evidence="4">In the C-terminal section; belongs to the protein kinase superfamily. Ser/Thr protein kinase family.</text>
</comment>
<keyword evidence="18" id="KW-0325">Glycoprotein</keyword>
<dbReference type="Gene3D" id="1.10.510.10">
    <property type="entry name" value="Transferase(Phosphotransferase) domain 1"/>
    <property type="match status" value="1"/>
</dbReference>
<evidence type="ECO:0000256" key="9">
    <source>
        <dbReference type="ARBA" id="ARBA00022729"/>
    </source>
</evidence>
<feature type="transmembrane region" description="Helical" evidence="23">
    <location>
        <begin position="300"/>
        <end position="323"/>
    </location>
</feature>
<evidence type="ECO:0000256" key="14">
    <source>
        <dbReference type="ARBA" id="ARBA00022840"/>
    </source>
</evidence>
<dbReference type="SUPFAM" id="SSF49899">
    <property type="entry name" value="Concanavalin A-like lectins/glucanases"/>
    <property type="match status" value="1"/>
</dbReference>
<evidence type="ECO:0000256" key="19">
    <source>
        <dbReference type="ARBA" id="ARBA00058054"/>
    </source>
</evidence>
<evidence type="ECO:0000256" key="20">
    <source>
        <dbReference type="ARBA" id="ARBA00058818"/>
    </source>
</evidence>
<proteinExistence type="inferred from homology"/>
<dbReference type="SUPFAM" id="SSF56112">
    <property type="entry name" value="Protein kinase-like (PK-like)"/>
    <property type="match status" value="1"/>
</dbReference>
<dbReference type="PROSITE" id="PS50011">
    <property type="entry name" value="PROTEIN_KINASE_DOM"/>
    <property type="match status" value="1"/>
</dbReference>
<feature type="transmembrane region" description="Helical" evidence="23">
    <location>
        <begin position="12"/>
        <end position="32"/>
    </location>
</feature>
<gene>
    <name evidence="25" type="ORF">RGQ29_004972</name>
</gene>
<dbReference type="Proteomes" id="UP001324115">
    <property type="component" value="Unassembled WGS sequence"/>
</dbReference>
<evidence type="ECO:0000256" key="12">
    <source>
        <dbReference type="ARBA" id="ARBA00022777"/>
    </source>
</evidence>
<dbReference type="SMART" id="SM00220">
    <property type="entry name" value="S_TKc"/>
    <property type="match status" value="1"/>
</dbReference>
<comment type="function">
    <text evidence="19">Involved in resistance response to the pathogenic oomycetes Phytophthora infestans and Phytophthora capsici.</text>
</comment>
<keyword evidence="9" id="KW-0732">Signal</keyword>
<keyword evidence="8 23" id="KW-0812">Transmembrane</keyword>
<evidence type="ECO:0000256" key="8">
    <source>
        <dbReference type="ARBA" id="ARBA00022692"/>
    </source>
</evidence>
<evidence type="ECO:0000256" key="18">
    <source>
        <dbReference type="ARBA" id="ARBA00023180"/>
    </source>
</evidence>
<dbReference type="CDD" id="cd14066">
    <property type="entry name" value="STKc_IRAK"/>
    <property type="match status" value="1"/>
</dbReference>
<evidence type="ECO:0000256" key="1">
    <source>
        <dbReference type="ARBA" id="ARBA00004251"/>
    </source>
</evidence>
<feature type="binding site" evidence="22">
    <location>
        <position position="390"/>
    </location>
    <ligand>
        <name>ATP</name>
        <dbReference type="ChEBI" id="CHEBI:30616"/>
    </ligand>
</feature>
<organism evidence="25 26">
    <name type="scientific">Quercus rubra</name>
    <name type="common">Northern red oak</name>
    <name type="synonym">Quercus borealis</name>
    <dbReference type="NCBI Taxonomy" id="3512"/>
    <lineage>
        <taxon>Eukaryota</taxon>
        <taxon>Viridiplantae</taxon>
        <taxon>Streptophyta</taxon>
        <taxon>Embryophyta</taxon>
        <taxon>Tracheophyta</taxon>
        <taxon>Spermatophyta</taxon>
        <taxon>Magnoliopsida</taxon>
        <taxon>eudicotyledons</taxon>
        <taxon>Gunneridae</taxon>
        <taxon>Pentapetalae</taxon>
        <taxon>rosids</taxon>
        <taxon>fabids</taxon>
        <taxon>Fagales</taxon>
        <taxon>Fagaceae</taxon>
        <taxon>Quercus</taxon>
    </lineage>
</organism>
<dbReference type="Pfam" id="PF00069">
    <property type="entry name" value="Pkinase"/>
    <property type="match status" value="1"/>
</dbReference>
<keyword evidence="11 22" id="KW-0547">Nucleotide-binding</keyword>
<dbReference type="InterPro" id="IPR017441">
    <property type="entry name" value="Protein_kinase_ATP_BS"/>
</dbReference>
<accession>A0AAN7E348</accession>
<dbReference type="GO" id="GO:0030246">
    <property type="term" value="F:carbohydrate binding"/>
    <property type="evidence" value="ECO:0007669"/>
    <property type="project" value="UniProtKB-KW"/>
</dbReference>
<dbReference type="GO" id="GO:0009626">
    <property type="term" value="P:plant-type hypersensitive response"/>
    <property type="evidence" value="ECO:0007669"/>
    <property type="project" value="UniProtKB-ARBA"/>
</dbReference>
<keyword evidence="7" id="KW-0808">Transferase</keyword>
<comment type="function">
    <text evidence="20">Promotes hydrogen peroxide H(2)O(2) production and cell death.</text>
</comment>
<evidence type="ECO:0000256" key="22">
    <source>
        <dbReference type="PROSITE-ProRule" id="PRU10141"/>
    </source>
</evidence>
<keyword evidence="14 22" id="KW-0067">ATP-binding</keyword>
<keyword evidence="15 23" id="KW-1133">Transmembrane helix</keyword>
<dbReference type="FunFam" id="1.10.510.10:FF:000240">
    <property type="entry name" value="Lectin-domain containing receptor kinase A4.3"/>
    <property type="match status" value="1"/>
</dbReference>
<evidence type="ECO:0000256" key="2">
    <source>
        <dbReference type="ARBA" id="ARBA00007606"/>
    </source>
</evidence>
<comment type="subcellular location">
    <subcellularLocation>
        <location evidence="1">Cell membrane</location>
        <topology evidence="1">Single-pass type I membrane protein</topology>
    </subcellularLocation>
</comment>
<dbReference type="InterPro" id="IPR008271">
    <property type="entry name" value="Ser/Thr_kinase_AS"/>
</dbReference>
<dbReference type="Gene3D" id="3.30.200.20">
    <property type="entry name" value="Phosphorylase Kinase, domain 1"/>
    <property type="match status" value="1"/>
</dbReference>
<dbReference type="CDD" id="cd06899">
    <property type="entry name" value="lectin_legume_LecRK_Arcelin_ConA"/>
    <property type="match status" value="1"/>
</dbReference>
<dbReference type="PROSITE" id="PS00308">
    <property type="entry name" value="LECTIN_LEGUME_ALPHA"/>
    <property type="match status" value="1"/>
</dbReference>
<evidence type="ECO:0000256" key="11">
    <source>
        <dbReference type="ARBA" id="ARBA00022741"/>
    </source>
</evidence>
<dbReference type="GO" id="GO:0002229">
    <property type="term" value="P:defense response to oomycetes"/>
    <property type="evidence" value="ECO:0007669"/>
    <property type="project" value="UniProtKB-ARBA"/>
</dbReference>
<comment type="caution">
    <text evidence="25">The sequence shown here is derived from an EMBL/GenBank/DDBJ whole genome shotgun (WGS) entry which is preliminary data.</text>
</comment>
<evidence type="ECO:0000256" key="21">
    <source>
        <dbReference type="ARBA" id="ARBA00063357"/>
    </source>
</evidence>
<keyword evidence="10" id="KW-0430">Lectin</keyword>
<evidence type="ECO:0000256" key="15">
    <source>
        <dbReference type="ARBA" id="ARBA00022989"/>
    </source>
</evidence>
<evidence type="ECO:0000256" key="7">
    <source>
        <dbReference type="ARBA" id="ARBA00022679"/>
    </source>
</evidence>
<dbReference type="InterPro" id="IPR013320">
    <property type="entry name" value="ConA-like_dom_sf"/>
</dbReference>
<keyword evidence="16 23" id="KW-0472">Membrane</keyword>
<dbReference type="FunFam" id="2.60.120.200:FF:000103">
    <property type="entry name" value="L-type lectin-domain containing receptor kinase IX.1"/>
    <property type="match status" value="1"/>
</dbReference>
<dbReference type="Gene3D" id="2.60.120.200">
    <property type="match status" value="1"/>
</dbReference>
<dbReference type="Pfam" id="PF00139">
    <property type="entry name" value="Lectin_legB"/>
    <property type="match status" value="1"/>
</dbReference>